<dbReference type="GO" id="GO:0006508">
    <property type="term" value="P:proteolysis"/>
    <property type="evidence" value="ECO:0007669"/>
    <property type="project" value="UniProtKB-KW"/>
</dbReference>
<dbReference type="HAMAP" id="MF_00161">
    <property type="entry name" value="LspA"/>
    <property type="match status" value="1"/>
</dbReference>
<dbReference type="eggNOG" id="COG0597">
    <property type="taxonomic scope" value="Bacteria"/>
</dbReference>
<keyword evidence="8 9" id="KW-0472">Membrane</keyword>
<keyword evidence="5 9" id="KW-0064">Aspartyl protease</keyword>
<dbReference type="PANTHER" id="PTHR33695:SF1">
    <property type="entry name" value="LIPOPROTEIN SIGNAL PEPTIDASE"/>
    <property type="match status" value="1"/>
</dbReference>
<comment type="function">
    <text evidence="9">This protein specifically catalyzes the removal of signal peptides from prolipoproteins.</text>
</comment>
<keyword evidence="9" id="KW-0997">Cell inner membrane</keyword>
<evidence type="ECO:0000256" key="1">
    <source>
        <dbReference type="ARBA" id="ARBA00006139"/>
    </source>
</evidence>
<organism evidence="11 12">
    <name type="scientific">Hirschia baltica (strain ATCC 49814 / DSM 5838 / IFAM 1418)</name>
    <dbReference type="NCBI Taxonomy" id="582402"/>
    <lineage>
        <taxon>Bacteria</taxon>
        <taxon>Pseudomonadati</taxon>
        <taxon>Pseudomonadota</taxon>
        <taxon>Alphaproteobacteria</taxon>
        <taxon>Hyphomonadales</taxon>
        <taxon>Hyphomonadaceae</taxon>
        <taxon>Hirschia</taxon>
    </lineage>
</organism>
<accession>C6XQS1</accession>
<reference evidence="12" key="1">
    <citation type="journal article" date="2011" name="J. Bacteriol.">
        <title>Genome sequences of eight morphologically diverse alphaproteobacteria.</title>
        <authorList>
            <consortium name="US DOE Joint Genome Institute"/>
            <person name="Brown P.J."/>
            <person name="Kysela D.T."/>
            <person name="Buechlein A."/>
            <person name="Hemmerich C."/>
            <person name="Brun Y.V."/>
        </authorList>
    </citation>
    <scope>NUCLEOTIDE SEQUENCE [LARGE SCALE GENOMIC DNA]</scope>
    <source>
        <strain evidence="12">ATCC 49814 / DSM 5838 / IFAM 1418</strain>
    </source>
</reference>
<sequence length="198" mass="21677">MIQVTNRYWIWAGPIALFSLILDQFTKALVLGNDVFNARGCLFSPTPNCGKIEISQSFDLSMVWNYGMSFGMMQSDGIGRWILFAVTFVIVIAFTAWLLKAERKMTALALAFVIGGAIGNMIDRARFGAVVDFMDFSGPWFGIKFNATSGPFAWIDKAIYNGDGILGLGFPYVFNVADMAISVGAIILIADQLLAKEG</sequence>
<feature type="transmembrane region" description="Helical" evidence="9">
    <location>
        <begin position="106"/>
        <end position="122"/>
    </location>
</feature>
<feature type="active site" evidence="9">
    <location>
        <position position="132"/>
    </location>
</feature>
<dbReference type="PANTHER" id="PTHR33695">
    <property type="entry name" value="LIPOPROTEIN SIGNAL PEPTIDASE"/>
    <property type="match status" value="1"/>
</dbReference>
<keyword evidence="6 9" id="KW-0378">Hydrolase</keyword>
<dbReference type="OrthoDB" id="9810259at2"/>
<proteinExistence type="inferred from homology"/>
<keyword evidence="2 9" id="KW-1003">Cell membrane</keyword>
<dbReference type="KEGG" id="hba:Hbal_0983"/>
<evidence type="ECO:0000256" key="8">
    <source>
        <dbReference type="ARBA" id="ARBA00023136"/>
    </source>
</evidence>
<dbReference type="GO" id="GO:0004190">
    <property type="term" value="F:aspartic-type endopeptidase activity"/>
    <property type="evidence" value="ECO:0007669"/>
    <property type="project" value="UniProtKB-UniRule"/>
</dbReference>
<dbReference type="Proteomes" id="UP000002745">
    <property type="component" value="Chromosome"/>
</dbReference>
<name>C6XQS1_HIRBI</name>
<protein>
    <recommendedName>
        <fullName evidence="9">Lipoprotein signal peptidase</fullName>
        <ecNumber evidence="9">3.4.23.36</ecNumber>
    </recommendedName>
    <alternativeName>
        <fullName evidence="9">Prolipoprotein signal peptidase</fullName>
    </alternativeName>
    <alternativeName>
        <fullName evidence="9">Signal peptidase II</fullName>
        <shortName evidence="9">SPase II</shortName>
    </alternativeName>
</protein>
<gene>
    <name evidence="9" type="primary">lspA</name>
    <name evidence="11" type="ordered locus">Hbal_0983</name>
</gene>
<comment type="subcellular location">
    <subcellularLocation>
        <location evidence="9">Cell inner membrane</location>
        <topology evidence="9">Multi-pass membrane protein</topology>
    </subcellularLocation>
</comment>
<keyword evidence="4 9" id="KW-0812">Transmembrane</keyword>
<comment type="similarity">
    <text evidence="1 9 10">Belongs to the peptidase A8 family.</text>
</comment>
<keyword evidence="3 9" id="KW-0645">Protease</keyword>
<evidence type="ECO:0000256" key="7">
    <source>
        <dbReference type="ARBA" id="ARBA00022989"/>
    </source>
</evidence>
<dbReference type="Pfam" id="PF01252">
    <property type="entry name" value="Peptidase_A8"/>
    <property type="match status" value="1"/>
</dbReference>
<keyword evidence="12" id="KW-1185">Reference proteome</keyword>
<dbReference type="AlphaFoldDB" id="C6XQS1"/>
<dbReference type="GO" id="GO:0005886">
    <property type="term" value="C:plasma membrane"/>
    <property type="evidence" value="ECO:0007669"/>
    <property type="project" value="UniProtKB-SubCell"/>
</dbReference>
<feature type="transmembrane region" description="Helical" evidence="9">
    <location>
        <begin position="78"/>
        <end position="99"/>
    </location>
</feature>
<comment type="pathway">
    <text evidence="9">Protein modification; lipoprotein biosynthesis (signal peptide cleavage).</text>
</comment>
<dbReference type="STRING" id="582402.Hbal_0983"/>
<evidence type="ECO:0000256" key="10">
    <source>
        <dbReference type="RuleBase" id="RU004181"/>
    </source>
</evidence>
<evidence type="ECO:0000256" key="5">
    <source>
        <dbReference type="ARBA" id="ARBA00022750"/>
    </source>
</evidence>
<dbReference type="EMBL" id="CP001678">
    <property type="protein sequence ID" value="ACT58677.1"/>
    <property type="molecule type" value="Genomic_DNA"/>
</dbReference>
<evidence type="ECO:0000256" key="4">
    <source>
        <dbReference type="ARBA" id="ARBA00022692"/>
    </source>
</evidence>
<evidence type="ECO:0000256" key="6">
    <source>
        <dbReference type="ARBA" id="ARBA00022801"/>
    </source>
</evidence>
<evidence type="ECO:0000256" key="9">
    <source>
        <dbReference type="HAMAP-Rule" id="MF_00161"/>
    </source>
</evidence>
<dbReference type="RefSeq" id="WP_015826827.1">
    <property type="nucleotide sequence ID" value="NC_012982.1"/>
</dbReference>
<evidence type="ECO:0000256" key="2">
    <source>
        <dbReference type="ARBA" id="ARBA00022475"/>
    </source>
</evidence>
<dbReference type="EC" id="3.4.23.36" evidence="9"/>
<dbReference type="InterPro" id="IPR001872">
    <property type="entry name" value="Peptidase_A8"/>
</dbReference>
<dbReference type="UniPathway" id="UPA00665"/>
<dbReference type="PROSITE" id="PS00855">
    <property type="entry name" value="SPASE_II"/>
    <property type="match status" value="1"/>
</dbReference>
<dbReference type="HOGENOM" id="CLU_083252_4_3_5"/>
<comment type="catalytic activity">
    <reaction evidence="9">
        <text>Release of signal peptides from bacterial membrane prolipoproteins. Hydrolyzes -Xaa-Yaa-Zaa-|-(S,diacylglyceryl)Cys-, in which Xaa is hydrophobic (preferably Leu), and Yaa (Ala or Ser) and Zaa (Gly or Ala) have small, neutral side chains.</text>
        <dbReference type="EC" id="3.4.23.36"/>
    </reaction>
</comment>
<evidence type="ECO:0000313" key="11">
    <source>
        <dbReference type="EMBL" id="ACT58677.1"/>
    </source>
</evidence>
<evidence type="ECO:0000256" key="3">
    <source>
        <dbReference type="ARBA" id="ARBA00022670"/>
    </source>
</evidence>
<keyword evidence="7 9" id="KW-1133">Transmembrane helix</keyword>
<feature type="transmembrane region" description="Helical" evidence="9">
    <location>
        <begin position="172"/>
        <end position="194"/>
    </location>
</feature>
<dbReference type="PRINTS" id="PR00781">
    <property type="entry name" value="LIPOSIGPTASE"/>
</dbReference>
<evidence type="ECO:0000313" key="12">
    <source>
        <dbReference type="Proteomes" id="UP000002745"/>
    </source>
</evidence>
<comment type="caution">
    <text evidence="9">Lacks conserved residue(s) required for the propagation of feature annotation.</text>
</comment>
<feature type="active site" evidence="9">
    <location>
        <position position="178"/>
    </location>
</feature>